<dbReference type="SUPFAM" id="SSF48452">
    <property type="entry name" value="TPR-like"/>
    <property type="match status" value="1"/>
</dbReference>
<evidence type="ECO:0000313" key="1">
    <source>
        <dbReference type="EMBL" id="MDT0604412.1"/>
    </source>
</evidence>
<dbReference type="EMBL" id="JAVRIF010000006">
    <property type="protein sequence ID" value="MDT0604412.1"/>
    <property type="molecule type" value="Genomic_DNA"/>
</dbReference>
<evidence type="ECO:0008006" key="3">
    <source>
        <dbReference type="Google" id="ProtNLM"/>
    </source>
</evidence>
<reference evidence="1 2" key="1">
    <citation type="submission" date="2023-09" db="EMBL/GenBank/DDBJ databases">
        <authorList>
            <person name="Rey-Velasco X."/>
        </authorList>
    </citation>
    <scope>NUCLEOTIDE SEQUENCE [LARGE SCALE GENOMIC DNA]</scope>
    <source>
        <strain evidence="1 2">W431</strain>
    </source>
</reference>
<name>A0ABU3A4F0_9GAMM</name>
<accession>A0ABU3A4F0</accession>
<dbReference type="Proteomes" id="UP001266357">
    <property type="component" value="Unassembled WGS sequence"/>
</dbReference>
<evidence type="ECO:0000313" key="2">
    <source>
        <dbReference type="Proteomes" id="UP001266357"/>
    </source>
</evidence>
<keyword evidence="2" id="KW-1185">Reference proteome</keyword>
<comment type="caution">
    <text evidence="1">The sequence shown here is derived from an EMBL/GenBank/DDBJ whole genome shotgun (WGS) entry which is preliminary data.</text>
</comment>
<dbReference type="RefSeq" id="WP_311582454.1">
    <property type="nucleotide sequence ID" value="NZ_JAVRIF010000006.1"/>
</dbReference>
<dbReference type="Gene3D" id="1.25.40.10">
    <property type="entry name" value="Tetratricopeptide repeat domain"/>
    <property type="match status" value="1"/>
</dbReference>
<protein>
    <recommendedName>
        <fullName evidence="3">Tetratricopeptide repeat protein</fullName>
    </recommendedName>
</protein>
<organism evidence="1 2">
    <name type="scientific">Thalassotalea castellviae</name>
    <dbReference type="NCBI Taxonomy" id="3075612"/>
    <lineage>
        <taxon>Bacteria</taxon>
        <taxon>Pseudomonadati</taxon>
        <taxon>Pseudomonadota</taxon>
        <taxon>Gammaproteobacteria</taxon>
        <taxon>Alteromonadales</taxon>
        <taxon>Colwelliaceae</taxon>
        <taxon>Thalassotalea</taxon>
    </lineage>
</organism>
<sequence>MGEFHCNSQSLVYYKLTSKITADNAIEMAHKINHKQIAFFMLLQGLAIFVASAHPQKKVPTKLSLPVIADICLTSPFACLQHVDEALLSAPQNSRIYFEILQYKMEALFNLQRGDELYQETKKWLNKPNLPLPFQVTNAIFFAKTAWHRNEKEAAKKSYFLAKSLLAQMNEVYPSPLRLVQFANLQLQLNEYQEAYDLLLSLANKYPNSPDTRFMVELHGNLGHAANRLGNYKNALRHWQETKKWVYLFDNKQQIAVVLFNLAEVQLKLLQVDQAEKSFIAAIANSVKAGDHVKANQARFLLLQTQLKLRKVCANNPVMNALDTTYLPDNPKYNLTRLSAKLSTC</sequence>
<proteinExistence type="predicted"/>
<dbReference type="InterPro" id="IPR011990">
    <property type="entry name" value="TPR-like_helical_dom_sf"/>
</dbReference>
<gene>
    <name evidence="1" type="ORF">RM573_12460</name>
</gene>